<gene>
    <name evidence="1" type="ORF">JYE49_12565</name>
</gene>
<dbReference type="EMBL" id="CP068393">
    <property type="protein sequence ID" value="QUC66671.1"/>
    <property type="molecule type" value="Genomic_DNA"/>
</dbReference>
<organism evidence="1 2">
    <name type="scientific">Aristaeella hokkaidonensis</name>
    <dbReference type="NCBI Taxonomy" id="3046382"/>
    <lineage>
        <taxon>Bacteria</taxon>
        <taxon>Bacillati</taxon>
        <taxon>Bacillota</taxon>
        <taxon>Clostridia</taxon>
        <taxon>Eubacteriales</taxon>
        <taxon>Aristaeellaceae</taxon>
        <taxon>Aristaeella</taxon>
    </lineage>
</organism>
<proteinExistence type="predicted"/>
<evidence type="ECO:0000313" key="1">
    <source>
        <dbReference type="EMBL" id="QUC66671.1"/>
    </source>
</evidence>
<reference evidence="1" key="1">
    <citation type="submission" date="2021-01" db="EMBL/GenBank/DDBJ databases">
        <title>Complete genome sequence of Clostridiales bacterium R-7.</title>
        <authorList>
            <person name="Mahoney-Kurpe S.C."/>
            <person name="Palevich N."/>
            <person name="Koike S."/>
            <person name="Moon C.D."/>
            <person name="Attwood G.T."/>
        </authorList>
    </citation>
    <scope>NUCLEOTIDE SEQUENCE</scope>
    <source>
        <strain evidence="1">R-7</strain>
    </source>
</reference>
<name>A0AC61N7R5_9FIRM</name>
<evidence type="ECO:0000313" key="2">
    <source>
        <dbReference type="Proteomes" id="UP000682782"/>
    </source>
</evidence>
<dbReference type="Proteomes" id="UP000682782">
    <property type="component" value="Chromosome"/>
</dbReference>
<accession>A0AC61N7R5</accession>
<protein>
    <submittedName>
        <fullName evidence="1">Uncharacterized protein</fullName>
    </submittedName>
</protein>
<keyword evidence="2" id="KW-1185">Reference proteome</keyword>
<sequence>MGSEEFWFSFNEILLPFAVLIVASLIIILGLLMVLPTKGYHVVMAIIIAVSALLLLQALFLPNDYGSLNGEVIDWSQYSGRLVYNTAIWIVVIVGAVFWAFRNWQSFRKVMQFTAVILLVLQTAILVTAGITHPEDHGEAAAKEVYLTTEDLYTVSSDRNTIVFILDAFDSQLMCDLIEEHPEEIKSSFEDFTFYHNTNGGATRTKFAIPYILTGKTNDNGGSYMNYLAESFQKAPLFQELRKGHYHSGIYTEYGYVDCSQTEAIDNLSSGGQMKAVSQWGLCQSLMKMVLFKQAAHILKPVFWMYSFELAQWRGGNGNTEAVPYKLNDIQFYQHLQTEGISAEKKEPVFRFVHMMGAHGPYTMNEDIQKIPHEQGSIKQQGLGSLRIIAEYIKQLKMLDVYDRTNIFVLADHGNREYVHPSYEQNPLLMVREAGKSKPFSISEIRLSFQDLSAMLAESLKSVPNIEEKYQTEGTRYFYVGSTTNNGYTITEYASEGNAYDTDSYYLTGKVYSPAEENSTDYKLGEEILFGDRYGAPAQRYMINGFSYIDPDYVWSSEKEVEFGFKLGDIKDNLLLTIEYHAVMNGFQRCYLYADDQMIGSFSTTKADVRKFIIPGECVKEGMLNIRMDLPDCYNPVTHGTGVDNRNLGLGFYSIQIDSTDEVYEPEKQLTIHKYDLGQEIVFGKDGNMSDYAIGGISEDHWTSGKKAWIQLEEVSADTALTLIMEYNTYKDQQHVIICANGEQIADYTAVGSEQKEMVIPQALLKNGSLTLEINLPDARKPDNGDQRELGLWMRRIVLRKAEEKKE</sequence>